<dbReference type="EMBL" id="LWBO01000003">
    <property type="protein sequence ID" value="OQP53236.1"/>
    <property type="molecule type" value="Genomic_DNA"/>
</dbReference>
<evidence type="ECO:0000313" key="1">
    <source>
        <dbReference type="EMBL" id="OQP53236.1"/>
    </source>
</evidence>
<comment type="caution">
    <text evidence="1">The sequence shown here is derived from an EMBL/GenBank/DDBJ whole genome shotgun (WGS) entry which is preliminary data.</text>
</comment>
<proteinExistence type="predicted"/>
<name>A0ABX3P2J8_9BACT</name>
<evidence type="ECO:0000313" key="2">
    <source>
        <dbReference type="Proteomes" id="UP000192277"/>
    </source>
</evidence>
<protein>
    <submittedName>
        <fullName evidence="1">Uncharacterized protein</fullName>
    </submittedName>
</protein>
<keyword evidence="2" id="KW-1185">Reference proteome</keyword>
<dbReference type="Proteomes" id="UP000192277">
    <property type="component" value="Unassembled WGS sequence"/>
</dbReference>
<sequence>MCFEQKIITGCNFFLSNSRADFGNKCVDLVYNCVKWVSYRFWMAACYFFSVKKDIILPRKYTGSPKP</sequence>
<reference evidence="1 2" key="1">
    <citation type="submission" date="2016-04" db="EMBL/GenBank/DDBJ databases">
        <authorList>
            <person name="Chen L."/>
            <person name="Zhuang W."/>
            <person name="Wang G."/>
        </authorList>
    </citation>
    <scope>NUCLEOTIDE SEQUENCE [LARGE SCALE GENOMIC DNA]</scope>
    <source>
        <strain evidence="2">GR20</strain>
    </source>
</reference>
<gene>
    <name evidence="1" type="ORF">A4D02_22860</name>
</gene>
<accession>A0ABX3P2J8</accession>
<organism evidence="1 2">
    <name type="scientific">Niastella koreensis</name>
    <dbReference type="NCBI Taxonomy" id="354356"/>
    <lineage>
        <taxon>Bacteria</taxon>
        <taxon>Pseudomonadati</taxon>
        <taxon>Bacteroidota</taxon>
        <taxon>Chitinophagia</taxon>
        <taxon>Chitinophagales</taxon>
        <taxon>Chitinophagaceae</taxon>
        <taxon>Niastella</taxon>
    </lineage>
</organism>